<dbReference type="AlphaFoldDB" id="A0A9P4IRS2"/>
<proteinExistence type="predicted"/>
<feature type="compositionally biased region" description="Acidic residues" evidence="2">
    <location>
        <begin position="343"/>
        <end position="352"/>
    </location>
</feature>
<name>A0A9P4IRS2_9PEZI</name>
<protein>
    <submittedName>
        <fullName evidence="3">Uncharacterized protein</fullName>
    </submittedName>
</protein>
<reference evidence="3" key="1">
    <citation type="journal article" date="2020" name="Stud. Mycol.">
        <title>101 Dothideomycetes genomes: a test case for predicting lifestyles and emergence of pathogens.</title>
        <authorList>
            <person name="Haridas S."/>
            <person name="Albert R."/>
            <person name="Binder M."/>
            <person name="Bloem J."/>
            <person name="Labutti K."/>
            <person name="Salamov A."/>
            <person name="Andreopoulos B."/>
            <person name="Baker S."/>
            <person name="Barry K."/>
            <person name="Bills G."/>
            <person name="Bluhm B."/>
            <person name="Cannon C."/>
            <person name="Castanera R."/>
            <person name="Culley D."/>
            <person name="Daum C."/>
            <person name="Ezra D."/>
            <person name="Gonzalez J."/>
            <person name="Henrissat B."/>
            <person name="Kuo A."/>
            <person name="Liang C."/>
            <person name="Lipzen A."/>
            <person name="Lutzoni F."/>
            <person name="Magnuson J."/>
            <person name="Mondo S."/>
            <person name="Nolan M."/>
            <person name="Ohm R."/>
            <person name="Pangilinan J."/>
            <person name="Park H.-J."/>
            <person name="Ramirez L."/>
            <person name="Alfaro M."/>
            <person name="Sun H."/>
            <person name="Tritt A."/>
            <person name="Yoshinaga Y."/>
            <person name="Zwiers L.-H."/>
            <person name="Turgeon B."/>
            <person name="Goodwin S."/>
            <person name="Spatafora J."/>
            <person name="Crous P."/>
            <person name="Grigoriev I."/>
        </authorList>
    </citation>
    <scope>NUCLEOTIDE SEQUENCE</scope>
    <source>
        <strain evidence="3">CBS 133067</strain>
    </source>
</reference>
<evidence type="ECO:0000313" key="3">
    <source>
        <dbReference type="EMBL" id="KAF2104190.1"/>
    </source>
</evidence>
<keyword evidence="1" id="KW-0175">Coiled coil</keyword>
<evidence type="ECO:0000313" key="4">
    <source>
        <dbReference type="Proteomes" id="UP000799772"/>
    </source>
</evidence>
<evidence type="ECO:0000256" key="1">
    <source>
        <dbReference type="SAM" id="Coils"/>
    </source>
</evidence>
<gene>
    <name evidence="3" type="ORF">NA57DRAFT_70407</name>
</gene>
<sequence length="671" mass="76894">MLGILRAPSAIQQDKRSYFPGITFRRARLPLMLKQQNSEPFIDSERPSHISHKLSHPSTPAEHEEGAEEMDVGRVHSLSTLTVAAEQGACATIPSPNPTRQDEIHESPLRYENIEMYPEPWVPRVPLMNGRRNVELLQEREQPESLGRRTSSSDFLESHHSASATSYGEESPPNLDTSLLLGGGGQYPPPAAQKMRPIQDKQTQAVANTDLSASSLRLPRRIPQLVQRLRVQKSKINAVRSDVRDLRKQSAKKRKRVRISQGRLLEAQTTGAGVKPVVMADEKLLHLAERMKVAERESKASEESLERAEKRLENLEHKWEEGHEELDKLLRLVISEAIFDDASDANEDEATDSDFASDSPSDDLPPLVRKYYDAVGRINITRERLNEFEIGHQTRLANREHAFEEMLIDGKVPTEYIATNHLDEGLLNAWFVAYRDFLDDYFMMRTSMACDLLCTHKTAVEAKHQYLLQTMQTPEDPDEPDALDEAIKYNLDGPIGRMYALHHEGKHHGIRPIELVQVPFLHWQDHVEHWRMEVLRETRDVPVQDGVDPATYKQDEQNSDHYRRGFQPYYDLVVRDERKLTQFSGSATDFKPSHIILPMEDDVSGVSPPLPPVHNVYTSRVHWTCWSGEFERPGRPQSMPDMSRTRKGDPFSIWSKTKQSTWDWQRDMLTV</sequence>
<feature type="coiled-coil region" evidence="1">
    <location>
        <begin position="291"/>
        <end position="332"/>
    </location>
</feature>
<feature type="region of interest" description="Disordered" evidence="2">
    <location>
        <begin position="343"/>
        <end position="362"/>
    </location>
</feature>
<dbReference type="EMBL" id="ML978121">
    <property type="protein sequence ID" value="KAF2104190.1"/>
    <property type="molecule type" value="Genomic_DNA"/>
</dbReference>
<feature type="compositionally biased region" description="Polar residues" evidence="2">
    <location>
        <begin position="148"/>
        <end position="168"/>
    </location>
</feature>
<keyword evidence="4" id="KW-1185">Reference proteome</keyword>
<evidence type="ECO:0000256" key="2">
    <source>
        <dbReference type="SAM" id="MobiDB-lite"/>
    </source>
</evidence>
<feature type="region of interest" description="Disordered" evidence="2">
    <location>
        <begin position="137"/>
        <end position="184"/>
    </location>
</feature>
<organism evidence="3 4">
    <name type="scientific">Rhizodiscina lignyota</name>
    <dbReference type="NCBI Taxonomy" id="1504668"/>
    <lineage>
        <taxon>Eukaryota</taxon>
        <taxon>Fungi</taxon>
        <taxon>Dikarya</taxon>
        <taxon>Ascomycota</taxon>
        <taxon>Pezizomycotina</taxon>
        <taxon>Dothideomycetes</taxon>
        <taxon>Pleosporomycetidae</taxon>
        <taxon>Aulographales</taxon>
        <taxon>Rhizodiscinaceae</taxon>
        <taxon>Rhizodiscina</taxon>
    </lineage>
</organism>
<feature type="compositionally biased region" description="Basic and acidic residues" evidence="2">
    <location>
        <begin position="137"/>
        <end position="147"/>
    </location>
</feature>
<comment type="caution">
    <text evidence="3">The sequence shown here is derived from an EMBL/GenBank/DDBJ whole genome shotgun (WGS) entry which is preliminary data.</text>
</comment>
<accession>A0A9P4IRS2</accession>
<dbReference type="Proteomes" id="UP000799772">
    <property type="component" value="Unassembled WGS sequence"/>
</dbReference>
<feature type="region of interest" description="Disordered" evidence="2">
    <location>
        <begin position="42"/>
        <end position="66"/>
    </location>
</feature>